<evidence type="ECO:0000256" key="1">
    <source>
        <dbReference type="SAM" id="SignalP"/>
    </source>
</evidence>
<name>A0A6A4R7I9_9RHOB</name>
<dbReference type="InterPro" id="IPR047111">
    <property type="entry name" value="YbaP-like"/>
</dbReference>
<gene>
    <name evidence="2" type="ORF">GP644_19790</name>
</gene>
<sequence>MLRLLSALLFSIAATMANARCEGVDLRPHLSSETRARLEREAAKVPFAYGNHWIATKGSQSIHVVGTLHIGDKRMRSTMRKLKPIIKSADLVFLERTTSQMAEVGSPIKAFPKLFLMPQGRSLQTMMSQKDWEQLNFKLAFERASPEQVARLQPWAVSYIMLGSRCGGLGLTSFKGLDSRIEAIAKHARVPLSGLEENGIGYRAMSRQPMKDQMRLLKLGLSSRKGFDDHRMTIFGAYFDEAVTEAQILGNWTLFDDMDVSRAEVTRLRRQVDAQLLDWRNQLWMPVILKRQEKKLFIAVGAAHLPGRNGILQLLKNKGYTLTRAAF</sequence>
<protein>
    <submittedName>
        <fullName evidence="2">TraB/GumN family protein</fullName>
    </submittedName>
</protein>
<dbReference type="EMBL" id="WSFO01000013">
    <property type="protein sequence ID" value="KAE9627411.1"/>
    <property type="molecule type" value="Genomic_DNA"/>
</dbReference>
<dbReference type="Pfam" id="PF01963">
    <property type="entry name" value="TraB_PrgY_gumN"/>
    <property type="match status" value="1"/>
</dbReference>
<evidence type="ECO:0000313" key="3">
    <source>
        <dbReference type="Proteomes" id="UP000441586"/>
    </source>
</evidence>
<dbReference type="CDD" id="cd14789">
    <property type="entry name" value="Tiki"/>
    <property type="match status" value="1"/>
</dbReference>
<dbReference type="InterPro" id="IPR002816">
    <property type="entry name" value="TraB/PrgY/GumN_fam"/>
</dbReference>
<feature type="signal peptide" evidence="1">
    <location>
        <begin position="1"/>
        <end position="19"/>
    </location>
</feature>
<dbReference type="PANTHER" id="PTHR40590">
    <property type="entry name" value="CYTOPLASMIC PROTEIN-RELATED"/>
    <property type="match status" value="1"/>
</dbReference>
<accession>A0A6A4R7I9</accession>
<proteinExistence type="predicted"/>
<feature type="chain" id="PRO_5025609000" evidence="1">
    <location>
        <begin position="20"/>
        <end position="327"/>
    </location>
</feature>
<dbReference type="Proteomes" id="UP000441586">
    <property type="component" value="Unassembled WGS sequence"/>
</dbReference>
<keyword evidence="1" id="KW-0732">Signal</keyword>
<reference evidence="2 3" key="1">
    <citation type="submission" date="2019-12" db="EMBL/GenBank/DDBJ databases">
        <authorList>
            <person name="Zhang Y.-J."/>
        </authorList>
    </citation>
    <scope>NUCLEOTIDE SEQUENCE [LARGE SCALE GENOMIC DNA]</scope>
    <source>
        <strain evidence="2 3">H18S-6</strain>
    </source>
</reference>
<comment type="caution">
    <text evidence="2">The sequence shown here is derived from an EMBL/GenBank/DDBJ whole genome shotgun (WGS) entry which is preliminary data.</text>
</comment>
<dbReference type="AlphaFoldDB" id="A0A6A4R7I9"/>
<evidence type="ECO:0000313" key="2">
    <source>
        <dbReference type="EMBL" id="KAE9627411.1"/>
    </source>
</evidence>
<dbReference type="PANTHER" id="PTHR40590:SF1">
    <property type="entry name" value="CYTOPLASMIC PROTEIN"/>
    <property type="match status" value="1"/>
</dbReference>
<dbReference type="RefSeq" id="WP_158981254.1">
    <property type="nucleotide sequence ID" value="NZ_WSFO01000013.1"/>
</dbReference>
<organism evidence="2 3">
    <name type="scientific">Parasedimentitalea maritima</name>
    <dbReference type="NCBI Taxonomy" id="2578117"/>
    <lineage>
        <taxon>Bacteria</taxon>
        <taxon>Pseudomonadati</taxon>
        <taxon>Pseudomonadota</taxon>
        <taxon>Alphaproteobacteria</taxon>
        <taxon>Rhodobacterales</taxon>
        <taxon>Paracoccaceae</taxon>
        <taxon>Parasedimentitalea</taxon>
    </lineage>
</organism>